<dbReference type="RefSeq" id="XP_003034025.1">
    <property type="nucleotide sequence ID" value="XM_003033979.1"/>
</dbReference>
<dbReference type="Proteomes" id="UP000007431">
    <property type="component" value="Unassembled WGS sequence"/>
</dbReference>
<evidence type="ECO:0000313" key="3">
    <source>
        <dbReference type="Proteomes" id="UP000007431"/>
    </source>
</evidence>
<evidence type="ECO:0000313" key="2">
    <source>
        <dbReference type="EMBL" id="EFI99122.1"/>
    </source>
</evidence>
<reference evidence="2 3" key="1">
    <citation type="journal article" date="2010" name="Nat. Biotechnol.">
        <title>Genome sequence of the model mushroom Schizophyllum commune.</title>
        <authorList>
            <person name="Ohm R.A."/>
            <person name="de Jong J.F."/>
            <person name="Lugones L.G."/>
            <person name="Aerts A."/>
            <person name="Kothe E."/>
            <person name="Stajich J.E."/>
            <person name="de Vries R.P."/>
            <person name="Record E."/>
            <person name="Levasseur A."/>
            <person name="Baker S.E."/>
            <person name="Bartholomew K.A."/>
            <person name="Coutinho P.M."/>
            <person name="Erdmann S."/>
            <person name="Fowler T.J."/>
            <person name="Gathman A.C."/>
            <person name="Lombard V."/>
            <person name="Henrissat B."/>
            <person name="Knabe N."/>
            <person name="Kuees U."/>
            <person name="Lilly W.W."/>
            <person name="Lindquist E."/>
            <person name="Lucas S."/>
            <person name="Magnuson J.K."/>
            <person name="Piumi F."/>
            <person name="Raudaskoski M."/>
            <person name="Salamov A."/>
            <person name="Schmutz J."/>
            <person name="Schwarze F.W.M.R."/>
            <person name="vanKuyk P.A."/>
            <person name="Horton J.S."/>
            <person name="Grigoriev I.V."/>
            <person name="Woesten H.A.B."/>
        </authorList>
    </citation>
    <scope>NUCLEOTIDE SEQUENCE [LARGE SCALE GENOMIC DNA]</scope>
    <source>
        <strain evidence="3">H4-8 / FGSC 9210</strain>
    </source>
</reference>
<keyword evidence="3" id="KW-1185">Reference proteome</keyword>
<protein>
    <submittedName>
        <fullName evidence="2">Uncharacterized protein</fullName>
    </submittedName>
</protein>
<feature type="region of interest" description="Disordered" evidence="1">
    <location>
        <begin position="536"/>
        <end position="562"/>
    </location>
</feature>
<dbReference type="OrthoDB" id="10313758at2759"/>
<dbReference type="EMBL" id="GL377304">
    <property type="protein sequence ID" value="EFI99122.1"/>
    <property type="molecule type" value="Genomic_DNA"/>
</dbReference>
<dbReference type="GeneID" id="9586587"/>
<dbReference type="KEGG" id="scm:SCHCO_01151496"/>
<proteinExistence type="predicted"/>
<name>D8PXR1_SCHCM</name>
<dbReference type="InParanoid" id="D8PXR1"/>
<dbReference type="VEuPathDB" id="FungiDB:SCHCODRAFT_01151496"/>
<dbReference type="HOGENOM" id="CLU_484977_0_0_1"/>
<accession>D8PXR1</accession>
<feature type="compositionally biased region" description="Low complexity" evidence="1">
    <location>
        <begin position="545"/>
        <end position="562"/>
    </location>
</feature>
<evidence type="ECO:0000256" key="1">
    <source>
        <dbReference type="SAM" id="MobiDB-lite"/>
    </source>
</evidence>
<feature type="non-terminal residue" evidence="2">
    <location>
        <position position="562"/>
    </location>
</feature>
<organism evidence="3">
    <name type="scientific">Schizophyllum commune (strain H4-8 / FGSC 9210)</name>
    <name type="common">Split gill fungus</name>
    <dbReference type="NCBI Taxonomy" id="578458"/>
    <lineage>
        <taxon>Eukaryota</taxon>
        <taxon>Fungi</taxon>
        <taxon>Dikarya</taxon>
        <taxon>Basidiomycota</taxon>
        <taxon>Agaricomycotina</taxon>
        <taxon>Agaricomycetes</taxon>
        <taxon>Agaricomycetidae</taxon>
        <taxon>Agaricales</taxon>
        <taxon>Schizophyllaceae</taxon>
        <taxon>Schizophyllum</taxon>
    </lineage>
</organism>
<dbReference type="AlphaFoldDB" id="D8PXR1"/>
<gene>
    <name evidence="2" type="ORF">SCHCODRAFT_107267</name>
</gene>
<sequence>MSTVISESVNARTRVESLTTAFECSLRSAGASADLAKHRSTYEPTQQDATALEMQVQVLKTLESQATELIGEMTAATEGSASDEMLADIQGLRFRASKQASFNLALLAPWRRLRGAVFRPNSCRQSSQTLYHRTGIAVRPATEARHLAQRHAQLCRAILEELRRSSQAPLHVTVTRADYAHELDAEPYRDCDGVWRVVLKHSQRWASFEMIKHFPRTYFRASKRRLSFPLLRQIKLVAEYAAIPKGSDLLRDSILPLSFFKHVPTICDVSLTYMSSFGPLSLPRTWTITHLTIGCGTNAHWAFDPLPGLAPILPVLASGSSTLRTFVINASHILGYSPDVQPVVAFPVLHEIYFDGSAALLLRHITAPSLHMLTLVGRNSAHDAQQYGDVLDALAVMCARGGCPNLSSLVLNEVHARPTQLIACLRSFPSLAHVELTNDHSDKKDPLVTDEVIRASTRGRATTDALLPCVISLRIYYRLPVGSALPQHELHNIRAMLASRRQHRPGLAFLNILRIDNVGDDWLHHHAVDLNWDYTDSSERESDTNTDSSGDTDSSSGLDSDA</sequence>